<dbReference type="GO" id="GO:0008270">
    <property type="term" value="F:zinc ion binding"/>
    <property type="evidence" value="ECO:0007669"/>
    <property type="project" value="UniProtKB-KW"/>
</dbReference>
<dbReference type="CDD" id="cd16495">
    <property type="entry name" value="RING_CH-C4HC3_MARCH"/>
    <property type="match status" value="1"/>
</dbReference>
<feature type="transmembrane region" description="Helical" evidence="10">
    <location>
        <begin position="135"/>
        <end position="155"/>
    </location>
</feature>
<evidence type="ECO:0000256" key="1">
    <source>
        <dbReference type="ARBA" id="ARBA00004141"/>
    </source>
</evidence>
<dbReference type="EnsemblProtists" id="EKX52914">
    <property type="protein sequence ID" value="EKX52914"/>
    <property type="gene ID" value="GUITHDRAFT_101364"/>
</dbReference>
<dbReference type="PANTHER" id="PTHR46065:SF3">
    <property type="entry name" value="FI20425P1"/>
    <property type="match status" value="1"/>
</dbReference>
<dbReference type="RefSeq" id="XP_005839894.1">
    <property type="nucleotide sequence ID" value="XM_005839837.1"/>
</dbReference>
<dbReference type="AlphaFoldDB" id="L1JX55"/>
<sequence length="443" mass="49470">MIVMLVSALGFFNPRGQPFVFDFPGIMQDFVKFVRQYAVPRWLLGAYMLLATYLAWAADVGVKYSTLKRVKSALGLNTTSHRCVRGRKIPWNPSFRARFTVGICGVLTVFSSILLAGAVSNSLLGVNMGMILDELPFLVVFMGVQGVFSLLDASTSTYNESELRRGQVYVVDRVNQIALATSLTGPEELVMSLSKALVALFVVWPLSTLMGQQCIADFSVHAGLAVLFKCLLQMSVFASVVQALLPEWDPARKQNRPLLTPEMKCRVCFEFSQDLRRCPCRCTGSVGYIHPVCFQQWFETKKSMRCELCHVIFNVRMLPTSVMTNIQTMESLVAELLPPLSKRLALYLLLSIPISCNKLGFMVVDAVSENFRLLVGTAHSNAAYMLTLIACSLPAVAVALLEVVPRVLTDWHRRHRVMHWDGPIDGMSDSDSDDEYCNQEARR</sequence>
<dbReference type="GeneID" id="17309559"/>
<dbReference type="PROSITE" id="PS51292">
    <property type="entry name" value="ZF_RING_CH"/>
    <property type="match status" value="1"/>
</dbReference>
<dbReference type="PANTHER" id="PTHR46065">
    <property type="entry name" value="E3 UBIQUITIN-PROTEIN LIGASE MARCH 2/3 FAMILY MEMBER"/>
    <property type="match status" value="1"/>
</dbReference>
<dbReference type="SMART" id="SM00744">
    <property type="entry name" value="RINGv"/>
    <property type="match status" value="1"/>
</dbReference>
<evidence type="ECO:0000256" key="2">
    <source>
        <dbReference type="ARBA" id="ARBA00022679"/>
    </source>
</evidence>
<feature type="transmembrane region" description="Helical" evidence="10">
    <location>
        <begin position="344"/>
        <end position="364"/>
    </location>
</feature>
<name>L1JX55_GUITC</name>
<dbReference type="HOGENOM" id="CLU_618890_0_0_1"/>
<dbReference type="STRING" id="905079.L1JX55"/>
<dbReference type="InterPro" id="IPR053958">
    <property type="entry name" value="HMGCR/SNAP/NPC1-like_SSD"/>
</dbReference>
<evidence type="ECO:0000313" key="14">
    <source>
        <dbReference type="EnsemblProtists" id="EKX52914"/>
    </source>
</evidence>
<feature type="transmembrane region" description="Helical" evidence="10">
    <location>
        <begin position="384"/>
        <end position="408"/>
    </location>
</feature>
<evidence type="ECO:0000259" key="12">
    <source>
        <dbReference type="PROSITE" id="PS51292"/>
    </source>
</evidence>
<evidence type="ECO:0000256" key="8">
    <source>
        <dbReference type="ARBA" id="ARBA00022989"/>
    </source>
</evidence>
<evidence type="ECO:0000256" key="7">
    <source>
        <dbReference type="ARBA" id="ARBA00022833"/>
    </source>
</evidence>
<evidence type="ECO:0000256" key="3">
    <source>
        <dbReference type="ARBA" id="ARBA00022692"/>
    </source>
</evidence>
<dbReference type="SUPFAM" id="SSF57850">
    <property type="entry name" value="RING/U-box"/>
    <property type="match status" value="1"/>
</dbReference>
<dbReference type="eggNOG" id="KOG1609">
    <property type="taxonomic scope" value="Eukaryota"/>
</dbReference>
<keyword evidence="15" id="KW-1185">Reference proteome</keyword>
<dbReference type="Gene3D" id="3.30.40.10">
    <property type="entry name" value="Zinc/RING finger domain, C3HC4 (zinc finger)"/>
    <property type="match status" value="1"/>
</dbReference>
<reference evidence="14" key="3">
    <citation type="submission" date="2015-06" db="UniProtKB">
        <authorList>
            <consortium name="EnsemblProtists"/>
        </authorList>
    </citation>
    <scope>IDENTIFICATION</scope>
</reference>
<evidence type="ECO:0008006" key="16">
    <source>
        <dbReference type="Google" id="ProtNLM"/>
    </source>
</evidence>
<evidence type="ECO:0000256" key="4">
    <source>
        <dbReference type="ARBA" id="ARBA00022723"/>
    </source>
</evidence>
<keyword evidence="7" id="KW-0862">Zinc</keyword>
<dbReference type="GO" id="GO:0004842">
    <property type="term" value="F:ubiquitin-protein transferase activity"/>
    <property type="evidence" value="ECO:0007669"/>
    <property type="project" value="TreeGrafter"/>
</dbReference>
<organism evidence="13">
    <name type="scientific">Guillardia theta (strain CCMP2712)</name>
    <name type="common">Cryptophyte</name>
    <dbReference type="NCBI Taxonomy" id="905079"/>
    <lineage>
        <taxon>Eukaryota</taxon>
        <taxon>Cryptophyceae</taxon>
        <taxon>Pyrenomonadales</taxon>
        <taxon>Geminigeraceae</taxon>
        <taxon>Guillardia</taxon>
    </lineage>
</organism>
<gene>
    <name evidence="13" type="ORF">GUITHDRAFT_101364</name>
</gene>
<evidence type="ECO:0000313" key="15">
    <source>
        <dbReference type="Proteomes" id="UP000011087"/>
    </source>
</evidence>
<proteinExistence type="predicted"/>
<evidence type="ECO:0000256" key="5">
    <source>
        <dbReference type="ARBA" id="ARBA00022771"/>
    </source>
</evidence>
<feature type="domain" description="SSD" evidence="11">
    <location>
        <begin position="96"/>
        <end position="243"/>
    </location>
</feature>
<evidence type="ECO:0000256" key="10">
    <source>
        <dbReference type="SAM" id="Phobius"/>
    </source>
</evidence>
<protein>
    <recommendedName>
        <fullName evidence="16">RING-CH-type domain-containing protein</fullName>
    </recommendedName>
</protein>
<dbReference type="OrthoDB" id="273089at2759"/>
<dbReference type="InterPro" id="IPR013083">
    <property type="entry name" value="Znf_RING/FYVE/PHD"/>
</dbReference>
<evidence type="ECO:0000259" key="11">
    <source>
        <dbReference type="PROSITE" id="PS50156"/>
    </source>
</evidence>
<reference evidence="15" key="2">
    <citation type="submission" date="2012-11" db="EMBL/GenBank/DDBJ databases">
        <authorList>
            <person name="Kuo A."/>
            <person name="Curtis B.A."/>
            <person name="Tanifuji G."/>
            <person name="Burki F."/>
            <person name="Gruber A."/>
            <person name="Irimia M."/>
            <person name="Maruyama S."/>
            <person name="Arias M.C."/>
            <person name="Ball S.G."/>
            <person name="Gile G.H."/>
            <person name="Hirakawa Y."/>
            <person name="Hopkins J.F."/>
            <person name="Rensing S.A."/>
            <person name="Schmutz J."/>
            <person name="Symeonidi A."/>
            <person name="Elias M."/>
            <person name="Eveleigh R.J."/>
            <person name="Herman E.K."/>
            <person name="Klute M.J."/>
            <person name="Nakayama T."/>
            <person name="Obornik M."/>
            <person name="Reyes-Prieto A."/>
            <person name="Armbrust E.V."/>
            <person name="Aves S.J."/>
            <person name="Beiko R.G."/>
            <person name="Coutinho P."/>
            <person name="Dacks J.B."/>
            <person name="Durnford D.G."/>
            <person name="Fast N.M."/>
            <person name="Green B.R."/>
            <person name="Grisdale C."/>
            <person name="Hempe F."/>
            <person name="Henrissat B."/>
            <person name="Hoppner M.P."/>
            <person name="Ishida K.-I."/>
            <person name="Kim E."/>
            <person name="Koreny L."/>
            <person name="Kroth P.G."/>
            <person name="Liu Y."/>
            <person name="Malik S.-B."/>
            <person name="Maier U.G."/>
            <person name="McRose D."/>
            <person name="Mock T."/>
            <person name="Neilson J.A."/>
            <person name="Onodera N.T."/>
            <person name="Poole A.M."/>
            <person name="Pritham E.J."/>
            <person name="Richards T.A."/>
            <person name="Rocap G."/>
            <person name="Roy S.W."/>
            <person name="Sarai C."/>
            <person name="Schaack S."/>
            <person name="Shirato S."/>
            <person name="Slamovits C.H."/>
            <person name="Spencer D.F."/>
            <person name="Suzuki S."/>
            <person name="Worden A.Z."/>
            <person name="Zauner S."/>
            <person name="Barry K."/>
            <person name="Bell C."/>
            <person name="Bharti A.K."/>
            <person name="Crow J.A."/>
            <person name="Grimwood J."/>
            <person name="Kramer R."/>
            <person name="Lindquist E."/>
            <person name="Lucas S."/>
            <person name="Salamov A."/>
            <person name="McFadden G.I."/>
            <person name="Lane C.E."/>
            <person name="Keeling P.J."/>
            <person name="Gray M.W."/>
            <person name="Grigoriev I.V."/>
            <person name="Archibald J.M."/>
        </authorList>
    </citation>
    <scope>NUCLEOTIDE SEQUENCE</scope>
    <source>
        <strain evidence="15">CCMP2712</strain>
    </source>
</reference>
<reference evidence="13 15" key="1">
    <citation type="journal article" date="2012" name="Nature">
        <title>Algal genomes reveal evolutionary mosaicism and the fate of nucleomorphs.</title>
        <authorList>
            <consortium name="DOE Joint Genome Institute"/>
            <person name="Curtis B.A."/>
            <person name="Tanifuji G."/>
            <person name="Burki F."/>
            <person name="Gruber A."/>
            <person name="Irimia M."/>
            <person name="Maruyama S."/>
            <person name="Arias M.C."/>
            <person name="Ball S.G."/>
            <person name="Gile G.H."/>
            <person name="Hirakawa Y."/>
            <person name="Hopkins J.F."/>
            <person name="Kuo A."/>
            <person name="Rensing S.A."/>
            <person name="Schmutz J."/>
            <person name="Symeonidi A."/>
            <person name="Elias M."/>
            <person name="Eveleigh R.J."/>
            <person name="Herman E.K."/>
            <person name="Klute M.J."/>
            <person name="Nakayama T."/>
            <person name="Obornik M."/>
            <person name="Reyes-Prieto A."/>
            <person name="Armbrust E.V."/>
            <person name="Aves S.J."/>
            <person name="Beiko R.G."/>
            <person name="Coutinho P."/>
            <person name="Dacks J.B."/>
            <person name="Durnford D.G."/>
            <person name="Fast N.M."/>
            <person name="Green B.R."/>
            <person name="Grisdale C.J."/>
            <person name="Hempel F."/>
            <person name="Henrissat B."/>
            <person name="Hoppner M.P."/>
            <person name="Ishida K."/>
            <person name="Kim E."/>
            <person name="Koreny L."/>
            <person name="Kroth P.G."/>
            <person name="Liu Y."/>
            <person name="Malik S.B."/>
            <person name="Maier U.G."/>
            <person name="McRose D."/>
            <person name="Mock T."/>
            <person name="Neilson J.A."/>
            <person name="Onodera N.T."/>
            <person name="Poole A.M."/>
            <person name="Pritham E.J."/>
            <person name="Richards T.A."/>
            <person name="Rocap G."/>
            <person name="Roy S.W."/>
            <person name="Sarai C."/>
            <person name="Schaack S."/>
            <person name="Shirato S."/>
            <person name="Slamovits C.H."/>
            <person name="Spencer D.F."/>
            <person name="Suzuki S."/>
            <person name="Worden A.Z."/>
            <person name="Zauner S."/>
            <person name="Barry K."/>
            <person name="Bell C."/>
            <person name="Bharti A.K."/>
            <person name="Crow J.A."/>
            <person name="Grimwood J."/>
            <person name="Kramer R."/>
            <person name="Lindquist E."/>
            <person name="Lucas S."/>
            <person name="Salamov A."/>
            <person name="McFadden G.I."/>
            <person name="Lane C.E."/>
            <person name="Keeling P.J."/>
            <person name="Gray M.W."/>
            <person name="Grigoriev I.V."/>
            <person name="Archibald J.M."/>
        </authorList>
    </citation>
    <scope>NUCLEOTIDE SEQUENCE</scope>
    <source>
        <strain evidence="13 15">CCMP2712</strain>
    </source>
</reference>
<keyword evidence="8 10" id="KW-1133">Transmembrane helix</keyword>
<dbReference type="Proteomes" id="UP000011087">
    <property type="component" value="Unassembled WGS sequence"/>
</dbReference>
<feature type="domain" description="RING-CH-type" evidence="12">
    <location>
        <begin position="257"/>
        <end position="316"/>
    </location>
</feature>
<dbReference type="PROSITE" id="PS50156">
    <property type="entry name" value="SSD"/>
    <property type="match status" value="1"/>
</dbReference>
<dbReference type="KEGG" id="gtt:GUITHDRAFT_101364"/>
<accession>L1JX55</accession>
<dbReference type="Pfam" id="PF12349">
    <property type="entry name" value="Sterol-sensing"/>
    <property type="match status" value="1"/>
</dbReference>
<evidence type="ECO:0000313" key="13">
    <source>
        <dbReference type="EMBL" id="EKX52914.1"/>
    </source>
</evidence>
<dbReference type="EMBL" id="JH992971">
    <property type="protein sequence ID" value="EKX52914.1"/>
    <property type="molecule type" value="Genomic_DNA"/>
</dbReference>
<keyword evidence="4" id="KW-0479">Metal-binding</keyword>
<feature type="transmembrane region" description="Helical" evidence="10">
    <location>
        <begin position="42"/>
        <end position="62"/>
    </location>
</feature>
<keyword evidence="3 10" id="KW-0812">Transmembrane</keyword>
<evidence type="ECO:0000256" key="6">
    <source>
        <dbReference type="ARBA" id="ARBA00022786"/>
    </source>
</evidence>
<dbReference type="PaxDb" id="55529-EKX52914"/>
<feature type="transmembrane region" description="Helical" evidence="10">
    <location>
        <begin position="95"/>
        <end position="115"/>
    </location>
</feature>
<dbReference type="GO" id="GO:0016567">
    <property type="term" value="P:protein ubiquitination"/>
    <property type="evidence" value="ECO:0007669"/>
    <property type="project" value="TreeGrafter"/>
</dbReference>
<dbReference type="InterPro" id="IPR011016">
    <property type="entry name" value="Znf_RING-CH"/>
</dbReference>
<keyword evidence="2" id="KW-0808">Transferase</keyword>
<keyword evidence="9 10" id="KW-0472">Membrane</keyword>
<evidence type="ECO:0000256" key="9">
    <source>
        <dbReference type="ARBA" id="ARBA00023136"/>
    </source>
</evidence>
<comment type="subcellular location">
    <subcellularLocation>
        <location evidence="1">Membrane</location>
        <topology evidence="1">Multi-pass membrane protein</topology>
    </subcellularLocation>
</comment>
<keyword evidence="5" id="KW-0863">Zinc-finger</keyword>
<dbReference type="GO" id="GO:0016020">
    <property type="term" value="C:membrane"/>
    <property type="evidence" value="ECO:0007669"/>
    <property type="project" value="UniProtKB-SubCell"/>
</dbReference>
<dbReference type="InterPro" id="IPR000731">
    <property type="entry name" value="SSD"/>
</dbReference>
<dbReference type="Pfam" id="PF12906">
    <property type="entry name" value="RINGv"/>
    <property type="match status" value="1"/>
</dbReference>
<keyword evidence="6" id="KW-0833">Ubl conjugation pathway</keyword>